<dbReference type="EMBL" id="CAFBLM010000033">
    <property type="protein sequence ID" value="CAB4871647.1"/>
    <property type="molecule type" value="Genomic_DNA"/>
</dbReference>
<proteinExistence type="predicted"/>
<accession>A0A6J7DM45</accession>
<protein>
    <submittedName>
        <fullName evidence="1">Unannotated protein</fullName>
    </submittedName>
</protein>
<gene>
    <name evidence="1" type="ORF">UFOPK3401_00840</name>
</gene>
<evidence type="ECO:0000313" key="1">
    <source>
        <dbReference type="EMBL" id="CAB4871647.1"/>
    </source>
</evidence>
<reference evidence="1" key="1">
    <citation type="submission" date="2020-05" db="EMBL/GenBank/DDBJ databases">
        <authorList>
            <person name="Chiriac C."/>
            <person name="Salcher M."/>
            <person name="Ghai R."/>
            <person name="Kavagutti S V."/>
        </authorList>
    </citation>
    <scope>NUCLEOTIDE SEQUENCE</scope>
</reference>
<dbReference type="AlphaFoldDB" id="A0A6J7DM45"/>
<name>A0A6J7DM45_9ZZZZ</name>
<dbReference type="Pfam" id="PF22091">
    <property type="entry name" value="DUF6941"/>
    <property type="match status" value="1"/>
</dbReference>
<sequence length="139" mass="15163">MIQVTMMLCDYAQVADGKLFINGAGWSLVDSHTPPCAIAMIVMVPWDRAGTPLELDLALIDEDGRAVVQGTDEAVNPIRINVRIEVERPAAQPAGVPIDVPLALGIPPLQLSPYGRFAWQLSIDGQQREEWNLAFSTRA</sequence>
<organism evidence="1">
    <name type="scientific">freshwater metagenome</name>
    <dbReference type="NCBI Taxonomy" id="449393"/>
    <lineage>
        <taxon>unclassified sequences</taxon>
        <taxon>metagenomes</taxon>
        <taxon>ecological metagenomes</taxon>
    </lineage>
</organism>
<dbReference type="InterPro" id="IPR054221">
    <property type="entry name" value="DUF6941"/>
</dbReference>